<dbReference type="AlphaFoldDB" id="A0A0N4UFC9"/>
<dbReference type="Proteomes" id="UP000274756">
    <property type="component" value="Unassembled WGS sequence"/>
</dbReference>
<evidence type="ECO:0000313" key="4">
    <source>
        <dbReference type="WBParaSite" id="DME_0000613201-mRNA-1"/>
    </source>
</evidence>
<organism evidence="2 4">
    <name type="scientific">Dracunculus medinensis</name>
    <name type="common">Guinea worm</name>
    <dbReference type="NCBI Taxonomy" id="318479"/>
    <lineage>
        <taxon>Eukaryota</taxon>
        <taxon>Metazoa</taxon>
        <taxon>Ecdysozoa</taxon>
        <taxon>Nematoda</taxon>
        <taxon>Chromadorea</taxon>
        <taxon>Rhabditida</taxon>
        <taxon>Spirurina</taxon>
        <taxon>Dracunculoidea</taxon>
        <taxon>Dracunculidae</taxon>
        <taxon>Dracunculus</taxon>
    </lineage>
</organism>
<protein>
    <submittedName>
        <fullName evidence="4">Mab-21 domain-containing protein</fullName>
    </submittedName>
</protein>
<dbReference type="Proteomes" id="UP000038040">
    <property type="component" value="Unplaced"/>
</dbReference>
<reference evidence="1 3" key="2">
    <citation type="submission" date="2018-11" db="EMBL/GenBank/DDBJ databases">
        <authorList>
            <consortium name="Pathogen Informatics"/>
        </authorList>
    </citation>
    <scope>NUCLEOTIDE SEQUENCE [LARGE SCALE GENOMIC DNA]</scope>
</reference>
<proteinExistence type="predicted"/>
<keyword evidence="3" id="KW-1185">Reference proteome</keyword>
<evidence type="ECO:0000313" key="3">
    <source>
        <dbReference type="Proteomes" id="UP000274756"/>
    </source>
</evidence>
<dbReference type="EMBL" id="UYYG01001182">
    <property type="protein sequence ID" value="VDN59455.1"/>
    <property type="molecule type" value="Genomic_DNA"/>
</dbReference>
<reference evidence="4" key="1">
    <citation type="submission" date="2017-02" db="UniProtKB">
        <authorList>
            <consortium name="WormBaseParasite"/>
        </authorList>
    </citation>
    <scope>IDENTIFICATION</scope>
</reference>
<sequence length="631" mass="73198">MKFDVAMLDPQDEISDETASSSLVHITNKNMIDRIETLSNKPRTIVIPPTVITYRATQQEFKIFQLVNSIQRQQEERWRRNVIELTEAELVVHLLKSCPFLVLLPSGGFEIDDKYCIYDGYFKKPIEYYVMPFVESHRQINSLVCFAERKGLKSVLARFLQEFVLEFFSTYTRKLNRLYGRDDLTLPTLLHVTYEDTLALSTVYDALSTVMVENLWCYKSVNRFLNHLFCLNIYSRCRPAIVGETLQSLQSSVFQLLGQYFDHLFTEDRVDVIYDKDFIFYSDELSMLKARSGRSIFWTNELVSKIFIAATNAYHLRSAPIKFEKIPQFSSLLMQNLEKYQNGKFILWHDINFCFEITCDKIIKHTSAIFYEALSMNHTLPLILHELQIVFNGSAAQAAITQNICDISMHNVRFNSDVFYDRLKLFGFSEDRCNSWTVSCVDDLLCNLKIIPQLPWPYEFVIDLCLINTLNQCLKFFLKLIVARESLCDFYQRNFISVRSKSSRKWCLLITLLNQPLTIISEIFSSQLQSIMAKKTALCLLSSSVEELCNQFQLLNSQLSGLISNSGIRSLLHQIVDKLCLMVEDISMIEDIEAFNVDMLLKIIIRERNLLIGLGRSMCGTIFHPLCYCLS</sequence>
<dbReference type="OrthoDB" id="5801307at2759"/>
<gene>
    <name evidence="1" type="ORF">DME_LOCUS9428</name>
</gene>
<accession>A0A0N4UFC9</accession>
<evidence type="ECO:0000313" key="2">
    <source>
        <dbReference type="Proteomes" id="UP000038040"/>
    </source>
</evidence>
<evidence type="ECO:0000313" key="1">
    <source>
        <dbReference type="EMBL" id="VDN59455.1"/>
    </source>
</evidence>
<dbReference type="WBParaSite" id="DME_0000613201-mRNA-1">
    <property type="protein sequence ID" value="DME_0000613201-mRNA-1"/>
    <property type="gene ID" value="DME_0000613201"/>
</dbReference>
<name>A0A0N4UFC9_DRAME</name>